<accession>A0A9W4UQB7</accession>
<reference evidence="2" key="1">
    <citation type="submission" date="2023-01" db="EMBL/GenBank/DDBJ databases">
        <authorList>
            <person name="Van Ghelder C."/>
            <person name="Rancurel C."/>
        </authorList>
    </citation>
    <scope>NUCLEOTIDE SEQUENCE</scope>
    <source>
        <strain evidence="2">CNCM I-4278</strain>
    </source>
</reference>
<dbReference type="AlphaFoldDB" id="A0A9W4UQB7"/>
<feature type="transmembrane region" description="Helical" evidence="1">
    <location>
        <begin position="88"/>
        <end position="106"/>
    </location>
</feature>
<proteinExistence type="predicted"/>
<evidence type="ECO:0000313" key="3">
    <source>
        <dbReference type="Proteomes" id="UP001152607"/>
    </source>
</evidence>
<evidence type="ECO:0000256" key="1">
    <source>
        <dbReference type="SAM" id="Phobius"/>
    </source>
</evidence>
<dbReference type="EMBL" id="CAOQHR010000010">
    <property type="protein sequence ID" value="CAI6340366.1"/>
    <property type="molecule type" value="Genomic_DNA"/>
</dbReference>
<name>A0A9W4UQB7_9PLEO</name>
<organism evidence="2 3">
    <name type="scientific">Periconia digitata</name>
    <dbReference type="NCBI Taxonomy" id="1303443"/>
    <lineage>
        <taxon>Eukaryota</taxon>
        <taxon>Fungi</taxon>
        <taxon>Dikarya</taxon>
        <taxon>Ascomycota</taxon>
        <taxon>Pezizomycotina</taxon>
        <taxon>Dothideomycetes</taxon>
        <taxon>Pleosporomycetidae</taxon>
        <taxon>Pleosporales</taxon>
        <taxon>Massarineae</taxon>
        <taxon>Periconiaceae</taxon>
        <taxon>Periconia</taxon>
    </lineage>
</organism>
<evidence type="ECO:0000313" key="2">
    <source>
        <dbReference type="EMBL" id="CAI6340366.1"/>
    </source>
</evidence>
<keyword evidence="3" id="KW-1185">Reference proteome</keyword>
<comment type="caution">
    <text evidence="2">The sequence shown here is derived from an EMBL/GenBank/DDBJ whole genome shotgun (WGS) entry which is preliminary data.</text>
</comment>
<keyword evidence="1" id="KW-0812">Transmembrane</keyword>
<dbReference type="Proteomes" id="UP001152607">
    <property type="component" value="Unassembled WGS sequence"/>
</dbReference>
<gene>
    <name evidence="2" type="ORF">PDIGIT_LOCUS13542</name>
</gene>
<sequence>MQKESGYFKAQTPLLACFTVRNFNFRIMHAEFSLLAVSNSREGRIGLDCVWVRTKSDTFSFQQATCFSTSTDENNSCSHSIYRQLKMLVSSLMVFGCLSCACLLVARTGHIDVVSVFA</sequence>
<protein>
    <submittedName>
        <fullName evidence="2">Uncharacterized protein</fullName>
    </submittedName>
</protein>
<keyword evidence="1" id="KW-1133">Transmembrane helix</keyword>
<keyword evidence="1" id="KW-0472">Membrane</keyword>